<dbReference type="Proteomes" id="UP001501570">
    <property type="component" value="Unassembled WGS sequence"/>
</dbReference>
<reference evidence="4" key="1">
    <citation type="journal article" date="2019" name="Int. J. Syst. Evol. Microbiol.">
        <title>The Global Catalogue of Microorganisms (GCM) 10K type strain sequencing project: providing services to taxonomists for standard genome sequencing and annotation.</title>
        <authorList>
            <consortium name="The Broad Institute Genomics Platform"/>
            <consortium name="The Broad Institute Genome Sequencing Center for Infectious Disease"/>
            <person name="Wu L."/>
            <person name="Ma J."/>
        </authorList>
    </citation>
    <scope>NUCLEOTIDE SEQUENCE [LARGE SCALE GENOMIC DNA]</scope>
    <source>
        <strain evidence="4">JCM 18304</strain>
    </source>
</reference>
<dbReference type="InterPro" id="IPR006683">
    <property type="entry name" value="Thioestr_dom"/>
</dbReference>
<name>A0ABP9RRJ3_9ACTN</name>
<dbReference type="InterPro" id="IPR003736">
    <property type="entry name" value="PAAI_dom"/>
</dbReference>
<dbReference type="NCBIfam" id="TIGR00369">
    <property type="entry name" value="unchar_dom_1"/>
    <property type="match status" value="1"/>
</dbReference>
<organism evidence="3 4">
    <name type="scientific">Rugosimonospora acidiphila</name>
    <dbReference type="NCBI Taxonomy" id="556531"/>
    <lineage>
        <taxon>Bacteria</taxon>
        <taxon>Bacillati</taxon>
        <taxon>Actinomycetota</taxon>
        <taxon>Actinomycetes</taxon>
        <taxon>Micromonosporales</taxon>
        <taxon>Micromonosporaceae</taxon>
        <taxon>Rugosimonospora</taxon>
    </lineage>
</organism>
<dbReference type="PANTHER" id="PTHR43240:SF1">
    <property type="entry name" value="BLR5584 PROTEIN"/>
    <property type="match status" value="1"/>
</dbReference>
<dbReference type="PANTHER" id="PTHR43240">
    <property type="entry name" value="1,4-DIHYDROXY-2-NAPHTHOYL-COA THIOESTERASE 1"/>
    <property type="match status" value="1"/>
</dbReference>
<dbReference type="CDD" id="cd03443">
    <property type="entry name" value="PaaI_thioesterase"/>
    <property type="match status" value="1"/>
</dbReference>
<dbReference type="RefSeq" id="WP_345630069.1">
    <property type="nucleotide sequence ID" value="NZ_BAABJQ010000007.1"/>
</dbReference>
<dbReference type="Pfam" id="PF03061">
    <property type="entry name" value="4HBT"/>
    <property type="match status" value="1"/>
</dbReference>
<evidence type="ECO:0000259" key="2">
    <source>
        <dbReference type="Pfam" id="PF03061"/>
    </source>
</evidence>
<comment type="caution">
    <text evidence="3">The sequence shown here is derived from an EMBL/GenBank/DDBJ whole genome shotgun (WGS) entry which is preliminary data.</text>
</comment>
<dbReference type="InterPro" id="IPR029069">
    <property type="entry name" value="HotDog_dom_sf"/>
</dbReference>
<dbReference type="EMBL" id="BAABJQ010000007">
    <property type="protein sequence ID" value="GAA5185743.1"/>
    <property type="molecule type" value="Genomic_DNA"/>
</dbReference>
<keyword evidence="1" id="KW-0378">Hydrolase</keyword>
<evidence type="ECO:0000313" key="4">
    <source>
        <dbReference type="Proteomes" id="UP001501570"/>
    </source>
</evidence>
<keyword evidence="4" id="KW-1185">Reference proteome</keyword>
<gene>
    <name evidence="3" type="ORF">GCM10023322_30440</name>
</gene>
<dbReference type="Gene3D" id="3.10.129.10">
    <property type="entry name" value="Hotdog Thioesterase"/>
    <property type="match status" value="1"/>
</dbReference>
<dbReference type="SUPFAM" id="SSF54637">
    <property type="entry name" value="Thioesterase/thiol ester dehydrase-isomerase"/>
    <property type="match status" value="1"/>
</dbReference>
<sequence length="164" mass="17379">MARTRTYTWTDPQELDKVGRGMAGLEFTRHLMLAGEAGRMPIASTVGFGLAEVEYGRVVFVGELGEYLYNPIGIVHGGAAATLLDSAAGSAVHTTLPAGTGYTTLDLSLHYLRPITADTGPVRATGTIINRGRRTALAYAELHDSADRLLAHATSSCMLFPADA</sequence>
<proteinExistence type="predicted"/>
<protein>
    <submittedName>
        <fullName evidence="3">PaaI family thioesterase</fullName>
    </submittedName>
</protein>
<feature type="domain" description="Thioesterase" evidence="2">
    <location>
        <begin position="73"/>
        <end position="150"/>
    </location>
</feature>
<evidence type="ECO:0000256" key="1">
    <source>
        <dbReference type="ARBA" id="ARBA00022801"/>
    </source>
</evidence>
<evidence type="ECO:0000313" key="3">
    <source>
        <dbReference type="EMBL" id="GAA5185743.1"/>
    </source>
</evidence>
<accession>A0ABP9RRJ3</accession>